<gene>
    <name evidence="3" type="ORF">N5A92_09450</name>
</gene>
<keyword evidence="4" id="KW-1185">Reference proteome</keyword>
<evidence type="ECO:0008006" key="5">
    <source>
        <dbReference type="Google" id="ProtNLM"/>
    </source>
</evidence>
<comment type="caution">
    <text evidence="3">The sequence shown here is derived from an EMBL/GenBank/DDBJ whole genome shotgun (WGS) entry which is preliminary data.</text>
</comment>
<evidence type="ECO:0000256" key="2">
    <source>
        <dbReference type="SAM" id="SignalP"/>
    </source>
</evidence>
<sequence length="157" mass="16901">MRTFCRPSFALITALFMGWLVPGAALADSGQYIINQNQTGLNLPGVTMPNGFDEIRAADGTTCRSSMGGRGAYLDSGVVGGGLNNNSSTLSAYGRVVVPMGKGPPRLDCDRLYQLELQRLELEVELLKRGLDPRMSAPTTNDAEWASDDGWTTGDRK</sequence>
<name>A0ABT2LLF0_9HYPH</name>
<proteinExistence type="predicted"/>
<evidence type="ECO:0000313" key="3">
    <source>
        <dbReference type="EMBL" id="MCT7375257.1"/>
    </source>
</evidence>
<feature type="chain" id="PRO_5045759966" description="Secreted protein" evidence="2">
    <location>
        <begin position="28"/>
        <end position="157"/>
    </location>
</feature>
<reference evidence="3 4" key="1">
    <citation type="submission" date="2022-09" db="EMBL/GenBank/DDBJ databases">
        <title>Chelativorans salina sp. nov., a novel slightly halophilic bacterium isolated from a saline lake sediment enrichment.</title>
        <authorList>
            <person name="Gao L."/>
            <person name="Fang B.-Z."/>
            <person name="Li W.-J."/>
        </authorList>
    </citation>
    <scope>NUCLEOTIDE SEQUENCE [LARGE SCALE GENOMIC DNA]</scope>
    <source>
        <strain evidence="3 4">EGI FJ00035</strain>
    </source>
</reference>
<keyword evidence="2" id="KW-0732">Signal</keyword>
<evidence type="ECO:0000313" key="4">
    <source>
        <dbReference type="Proteomes" id="UP001320831"/>
    </source>
</evidence>
<dbReference type="Proteomes" id="UP001320831">
    <property type="component" value="Unassembled WGS sequence"/>
</dbReference>
<accession>A0ABT2LLF0</accession>
<dbReference type="EMBL" id="JAOCZP010000002">
    <property type="protein sequence ID" value="MCT7375257.1"/>
    <property type="molecule type" value="Genomic_DNA"/>
</dbReference>
<organism evidence="3 4">
    <name type="scientific">Chelativorans salis</name>
    <dbReference type="NCBI Taxonomy" id="2978478"/>
    <lineage>
        <taxon>Bacteria</taxon>
        <taxon>Pseudomonadati</taxon>
        <taxon>Pseudomonadota</taxon>
        <taxon>Alphaproteobacteria</taxon>
        <taxon>Hyphomicrobiales</taxon>
        <taxon>Phyllobacteriaceae</taxon>
        <taxon>Chelativorans</taxon>
    </lineage>
</organism>
<protein>
    <recommendedName>
        <fullName evidence="5">Secreted protein</fullName>
    </recommendedName>
</protein>
<evidence type="ECO:0000256" key="1">
    <source>
        <dbReference type="SAM" id="MobiDB-lite"/>
    </source>
</evidence>
<feature type="signal peptide" evidence="2">
    <location>
        <begin position="1"/>
        <end position="27"/>
    </location>
</feature>
<feature type="region of interest" description="Disordered" evidence="1">
    <location>
        <begin position="133"/>
        <end position="157"/>
    </location>
</feature>
<dbReference type="RefSeq" id="WP_260902085.1">
    <property type="nucleotide sequence ID" value="NZ_JAOCZP010000002.1"/>
</dbReference>